<name>A0A2P8DKI0_9ACTN</name>
<dbReference type="Proteomes" id="UP000240542">
    <property type="component" value="Unassembled WGS sequence"/>
</dbReference>
<feature type="compositionally biased region" description="Gly residues" evidence="1">
    <location>
        <begin position="186"/>
        <end position="198"/>
    </location>
</feature>
<reference evidence="2 3" key="1">
    <citation type="submission" date="2018-03" db="EMBL/GenBank/DDBJ databases">
        <title>Genomic Encyclopedia of Archaeal and Bacterial Type Strains, Phase II (KMG-II): from individual species to whole genera.</title>
        <authorList>
            <person name="Goeker M."/>
        </authorList>
    </citation>
    <scope>NUCLEOTIDE SEQUENCE [LARGE SCALE GENOMIC DNA]</scope>
    <source>
        <strain evidence="2 3">DSM 45312</strain>
    </source>
</reference>
<dbReference type="AlphaFoldDB" id="A0A2P8DKI0"/>
<feature type="compositionally biased region" description="Basic residues" evidence="1">
    <location>
        <begin position="175"/>
        <end position="185"/>
    </location>
</feature>
<evidence type="ECO:0000313" key="3">
    <source>
        <dbReference type="Proteomes" id="UP000240542"/>
    </source>
</evidence>
<sequence>MENRGRRCARRGREPPLRGEFRDRWARGVCLRLPFSAARYVSYSLVLVGRGQFAEFAPDGGRLAADGRACLVSWQVRALFAVRVRAAGARPAGAPGPRRGADTAEHRESGSARRGGGGIDGGRRLFPRECNAFSAVVEIPVSASVNCRAESSRKKGKRAGADRGRGRWCTQARGPWRRGAGRRGRGSGGGARRGGGAVVGSVQGEQVASAREGSDHAMGLRVGRALTGDCESKAGVLTCRILSTV</sequence>
<gene>
    <name evidence="2" type="ORF">CLV63_107130</name>
</gene>
<keyword evidence="3" id="KW-1185">Reference proteome</keyword>
<feature type="region of interest" description="Disordered" evidence="1">
    <location>
        <begin position="148"/>
        <end position="199"/>
    </location>
</feature>
<dbReference type="EMBL" id="PYGA01000007">
    <property type="protein sequence ID" value="PSK97737.1"/>
    <property type="molecule type" value="Genomic_DNA"/>
</dbReference>
<organism evidence="2 3">
    <name type="scientific">Murinocardiopsis flavida</name>
    <dbReference type="NCBI Taxonomy" id="645275"/>
    <lineage>
        <taxon>Bacteria</taxon>
        <taxon>Bacillati</taxon>
        <taxon>Actinomycetota</taxon>
        <taxon>Actinomycetes</taxon>
        <taxon>Streptosporangiales</taxon>
        <taxon>Nocardiopsidaceae</taxon>
        <taxon>Murinocardiopsis</taxon>
    </lineage>
</organism>
<accession>A0A2P8DKI0</accession>
<feature type="region of interest" description="Disordered" evidence="1">
    <location>
        <begin position="90"/>
        <end position="120"/>
    </location>
</feature>
<evidence type="ECO:0000313" key="2">
    <source>
        <dbReference type="EMBL" id="PSK97737.1"/>
    </source>
</evidence>
<comment type="caution">
    <text evidence="2">The sequence shown here is derived from an EMBL/GenBank/DDBJ whole genome shotgun (WGS) entry which is preliminary data.</text>
</comment>
<proteinExistence type="predicted"/>
<protein>
    <submittedName>
        <fullName evidence="2">Uncharacterized protein</fullName>
    </submittedName>
</protein>
<feature type="compositionally biased region" description="Basic and acidic residues" evidence="1">
    <location>
        <begin position="99"/>
        <end position="111"/>
    </location>
</feature>
<evidence type="ECO:0000256" key="1">
    <source>
        <dbReference type="SAM" id="MobiDB-lite"/>
    </source>
</evidence>